<proteinExistence type="predicted"/>
<feature type="transmembrane region" description="Helical" evidence="1">
    <location>
        <begin position="17"/>
        <end position="37"/>
    </location>
</feature>
<evidence type="ECO:0000256" key="1">
    <source>
        <dbReference type="SAM" id="Phobius"/>
    </source>
</evidence>
<keyword evidence="3" id="KW-1185">Reference proteome</keyword>
<keyword evidence="1" id="KW-0472">Membrane</keyword>
<reference evidence="2 3" key="1">
    <citation type="submission" date="2020-02" db="EMBL/GenBank/DDBJ databases">
        <title>Pseudoroseicyclus tamarix, sp. nov., isolated from offshore sediment of a Tamarix chinensis forest.</title>
        <authorList>
            <person name="Gai Y."/>
        </authorList>
    </citation>
    <scope>NUCLEOTIDE SEQUENCE [LARGE SCALE GENOMIC DNA]</scope>
    <source>
        <strain evidence="2 3">CLL3-39</strain>
    </source>
</reference>
<dbReference type="InterPro" id="IPR052949">
    <property type="entry name" value="PA_immunity-related"/>
</dbReference>
<protein>
    <submittedName>
        <fullName evidence="2">Pentapeptide repeat-containing protein</fullName>
    </submittedName>
</protein>
<evidence type="ECO:0000313" key="2">
    <source>
        <dbReference type="EMBL" id="NDV01713.1"/>
    </source>
</evidence>
<gene>
    <name evidence="2" type="ORF">GZA08_12135</name>
</gene>
<dbReference type="AlphaFoldDB" id="A0A6B2JJU5"/>
<dbReference type="EMBL" id="JAAGAB010000003">
    <property type="protein sequence ID" value="NDV01713.1"/>
    <property type="molecule type" value="Genomic_DNA"/>
</dbReference>
<dbReference type="Gene3D" id="2.160.20.80">
    <property type="entry name" value="E3 ubiquitin-protein ligase SopA"/>
    <property type="match status" value="1"/>
</dbReference>
<sequence>MGERGVTLTLPLTERELAVLGLVALVTVVSALVYALYPSIAGESVRKRPVWLSAIIAVAAPLFVLATIAAAVVLWTVAGGQGEADTPATGLGAGALIAALLGAPLVIWRSWVAHRTADVAEENHKTELFNKAIENLGAVRSVIVLSEGEDGTQTFREATEKNKEVRIGAILALTRLSRANDDIHVQVMKILSSYISENARIGQRRDDQDQIDSDVQEALTAIGGRTLRAHAIEGMESHRITLTDCDLSGANFSKLNLSGLNFLRCNFTRARFGFTKAKLAQFEDCKFNEASFFAGEFTNCYFGSCRFKDSMLRSTRIEESSFQHTSFLKVRLDSILLDGSRFFMCSIFESHLDWNMVGKEVSFYNCAFYISDIRSKTISASILSNSFGDASVRARDGAGEIVELPTHWPRFILPKYRFEGEWQKWVDSPETYDPTQAPGASNSS</sequence>
<evidence type="ECO:0000313" key="3">
    <source>
        <dbReference type="Proteomes" id="UP000474757"/>
    </source>
</evidence>
<dbReference type="Pfam" id="PF00805">
    <property type="entry name" value="Pentapeptide"/>
    <property type="match status" value="1"/>
</dbReference>
<feature type="transmembrane region" description="Helical" evidence="1">
    <location>
        <begin position="49"/>
        <end position="78"/>
    </location>
</feature>
<organism evidence="2 3">
    <name type="scientific">Pseudoroseicyclus tamaricis</name>
    <dbReference type="NCBI Taxonomy" id="2705421"/>
    <lineage>
        <taxon>Bacteria</taxon>
        <taxon>Pseudomonadati</taxon>
        <taxon>Pseudomonadota</taxon>
        <taxon>Alphaproteobacteria</taxon>
        <taxon>Rhodobacterales</taxon>
        <taxon>Paracoccaceae</taxon>
        <taxon>Pseudoroseicyclus</taxon>
    </lineage>
</organism>
<dbReference type="PANTHER" id="PTHR42999">
    <property type="entry name" value="ANTIBIOTIC RESISTANCE PROTEIN MCBG"/>
    <property type="match status" value="1"/>
</dbReference>
<keyword evidence="1" id="KW-0812">Transmembrane</keyword>
<comment type="caution">
    <text evidence="2">The sequence shown here is derived from an EMBL/GenBank/DDBJ whole genome shotgun (WGS) entry which is preliminary data.</text>
</comment>
<dbReference type="InterPro" id="IPR001646">
    <property type="entry name" value="5peptide_repeat"/>
</dbReference>
<dbReference type="SUPFAM" id="SSF141571">
    <property type="entry name" value="Pentapeptide repeat-like"/>
    <property type="match status" value="1"/>
</dbReference>
<name>A0A6B2JJU5_9RHOB</name>
<dbReference type="RefSeq" id="WP_163894025.1">
    <property type="nucleotide sequence ID" value="NZ_JAAFYS010000003.1"/>
</dbReference>
<feature type="transmembrane region" description="Helical" evidence="1">
    <location>
        <begin position="90"/>
        <end position="108"/>
    </location>
</feature>
<accession>A0A6B2JJU5</accession>
<dbReference type="Proteomes" id="UP000474757">
    <property type="component" value="Unassembled WGS sequence"/>
</dbReference>
<dbReference type="PANTHER" id="PTHR42999:SF1">
    <property type="entry name" value="PENTAPEPTIDE REPEAT-CONTAINING PROTEIN"/>
    <property type="match status" value="1"/>
</dbReference>
<keyword evidence="1" id="KW-1133">Transmembrane helix</keyword>